<keyword evidence="3" id="KW-0378">Hydrolase</keyword>
<name>A0A4Q2K8D7_9FIRM</name>
<dbReference type="InterPro" id="IPR036866">
    <property type="entry name" value="RibonucZ/Hydroxyglut_hydro"/>
</dbReference>
<keyword evidence="4" id="KW-1185">Reference proteome</keyword>
<reference evidence="3 4" key="1">
    <citation type="journal article" date="2019" name="Gut">
        <title>Antibiotics-induced monodominance of a novel gut bacterial order.</title>
        <authorList>
            <person name="Hildebrand F."/>
            <person name="Moitinho-Silva L."/>
            <person name="Blasche S."/>
            <person name="Jahn M.T."/>
            <person name="Gossmann T.I."/>
            <person name="Heuerta-Cepas J."/>
            <person name="Hercog R."/>
            <person name="Luetge M."/>
            <person name="Bahram M."/>
            <person name="Pryszlak A."/>
            <person name="Alves R.J."/>
            <person name="Waszak S.M."/>
            <person name="Zhu A."/>
            <person name="Ye L."/>
            <person name="Costea P.I."/>
            <person name="Aalvink S."/>
            <person name="Belzer C."/>
            <person name="Forslund S.K."/>
            <person name="Sunagawa S."/>
            <person name="Hentschel U."/>
            <person name="Merten C."/>
            <person name="Patil K.R."/>
            <person name="Benes V."/>
            <person name="Bork P."/>
        </authorList>
    </citation>
    <scope>NUCLEOTIDE SEQUENCE [LARGE SCALE GENOMIC DNA]</scope>
    <source>
        <strain evidence="3 4">HDS1380</strain>
    </source>
</reference>
<dbReference type="OrthoDB" id="9761531at2"/>
<gene>
    <name evidence="3" type="ORF">ESZ91_10960</name>
</gene>
<keyword evidence="1" id="KW-0732">Signal</keyword>
<dbReference type="InterPro" id="IPR035681">
    <property type="entry name" value="ComA-like_MBL"/>
</dbReference>
<evidence type="ECO:0000313" key="3">
    <source>
        <dbReference type="EMBL" id="RXZ57866.1"/>
    </source>
</evidence>
<proteinExistence type="predicted"/>
<comment type="caution">
    <text evidence="3">The sequence shown here is derived from an EMBL/GenBank/DDBJ whole genome shotgun (WGS) entry which is preliminary data.</text>
</comment>
<evidence type="ECO:0000256" key="1">
    <source>
        <dbReference type="SAM" id="SignalP"/>
    </source>
</evidence>
<feature type="domain" description="Metallo-beta-lactamase" evidence="2">
    <location>
        <begin position="60"/>
        <end position="116"/>
    </location>
</feature>
<dbReference type="CDD" id="cd07731">
    <property type="entry name" value="ComA-like_MBL-fold"/>
    <property type="match status" value="1"/>
</dbReference>
<dbReference type="GO" id="GO:0016787">
    <property type="term" value="F:hydrolase activity"/>
    <property type="evidence" value="ECO:0007669"/>
    <property type="project" value="UniProtKB-KW"/>
</dbReference>
<dbReference type="InterPro" id="IPR001279">
    <property type="entry name" value="Metallo-B-lactamas"/>
</dbReference>
<organism evidence="3 4">
    <name type="scientific">Candidatus Borkfalkia ceftriaxoniphila</name>
    <dbReference type="NCBI Taxonomy" id="2508949"/>
    <lineage>
        <taxon>Bacteria</taxon>
        <taxon>Bacillati</taxon>
        <taxon>Bacillota</taxon>
        <taxon>Clostridia</taxon>
        <taxon>Christensenellales</taxon>
        <taxon>Christensenellaceae</taxon>
        <taxon>Candidatus Borkfalkia</taxon>
    </lineage>
</organism>
<dbReference type="PANTHER" id="PTHR30619:SF1">
    <property type="entry name" value="RECOMBINATION PROTEIN 2"/>
    <property type="match status" value="1"/>
</dbReference>
<feature type="chain" id="PRO_5020983508" evidence="1">
    <location>
        <begin position="26"/>
        <end position="370"/>
    </location>
</feature>
<dbReference type="AlphaFoldDB" id="A0A4Q2K8D7"/>
<dbReference type="Pfam" id="PF00753">
    <property type="entry name" value="Lactamase_B"/>
    <property type="match status" value="1"/>
</dbReference>
<dbReference type="SUPFAM" id="SSF56281">
    <property type="entry name" value="Metallo-hydrolase/oxidoreductase"/>
    <property type="match status" value="1"/>
</dbReference>
<accession>A0A4Q2K8D7</accession>
<dbReference type="PANTHER" id="PTHR30619">
    <property type="entry name" value="DNA INTERNALIZATION/COMPETENCE PROTEIN COMEC/REC2"/>
    <property type="match status" value="1"/>
</dbReference>
<dbReference type="InterPro" id="IPR052159">
    <property type="entry name" value="Competence_DNA_uptake"/>
</dbReference>
<evidence type="ECO:0000259" key="2">
    <source>
        <dbReference type="Pfam" id="PF00753"/>
    </source>
</evidence>
<evidence type="ECO:0000313" key="4">
    <source>
        <dbReference type="Proteomes" id="UP000291269"/>
    </source>
</evidence>
<dbReference type="Proteomes" id="UP000291269">
    <property type="component" value="Unassembled WGS sequence"/>
</dbReference>
<dbReference type="RefSeq" id="WP_129227226.1">
    <property type="nucleotide sequence ID" value="NZ_SDOZ01000005.1"/>
</dbReference>
<dbReference type="EMBL" id="SDOZ01000005">
    <property type="protein sequence ID" value="RXZ57866.1"/>
    <property type="molecule type" value="Genomic_DNA"/>
</dbReference>
<dbReference type="Gene3D" id="3.60.15.10">
    <property type="entry name" value="Ribonuclease Z/Hydroxyacylglutathione hydrolase-like"/>
    <property type="match status" value="1"/>
</dbReference>
<sequence length="370" mass="41089">MAKKQKTFSLTIAACLLAFVIGAVAGFAMWTVYKNPKGGDVYVSGDLQIHFMELGNNYTGDSIYIKAGETDILIDAGSRANSTDATSEYIDRYCTDGTLEYVVATHADQDHIAGFAGSSSSPSMFERYKCETIIDFALTNKTTQVYQNYVKKRDAAVAQGAKHYNALQCYKGENGAQRVYELSDGIKMEILYQEFYENKSSDENNYSVCLMFNQGDKHFLFTGDLEEDGEISLVESNELPKVELFKAGHHGSKTSSNDVLLKVIEPEIVCVCCCAGSVEYTQNFENTFPTQAMIDRVSLYTDRVYVTTVGEVVYNADKEKYEDNGFGPLNGNIVVTSNKSGVNVQCSHDNAVLKDTKWFKDNRTMPSAWS</sequence>
<protein>
    <submittedName>
        <fullName evidence="3">MBL fold metallo-hydrolase</fullName>
    </submittedName>
</protein>
<feature type="signal peptide" evidence="1">
    <location>
        <begin position="1"/>
        <end position="25"/>
    </location>
</feature>